<organism evidence="15 16">
    <name type="scientific">Merluccius polli</name>
    <name type="common">Benguela hake</name>
    <name type="synonym">Merluccius cadenati</name>
    <dbReference type="NCBI Taxonomy" id="89951"/>
    <lineage>
        <taxon>Eukaryota</taxon>
        <taxon>Metazoa</taxon>
        <taxon>Chordata</taxon>
        <taxon>Craniata</taxon>
        <taxon>Vertebrata</taxon>
        <taxon>Euteleostomi</taxon>
        <taxon>Actinopterygii</taxon>
        <taxon>Neopterygii</taxon>
        <taxon>Teleostei</taxon>
        <taxon>Neoteleostei</taxon>
        <taxon>Acanthomorphata</taxon>
        <taxon>Zeiogadaria</taxon>
        <taxon>Gadariae</taxon>
        <taxon>Gadiformes</taxon>
        <taxon>Gadoidei</taxon>
        <taxon>Merlucciidae</taxon>
        <taxon>Merluccius</taxon>
    </lineage>
</organism>
<evidence type="ECO:0000256" key="10">
    <source>
        <dbReference type="ARBA" id="ARBA00023163"/>
    </source>
</evidence>
<evidence type="ECO:0000256" key="2">
    <source>
        <dbReference type="ARBA" id="ARBA00006991"/>
    </source>
</evidence>
<keyword evidence="9" id="KW-0238">DNA-binding</keyword>
<evidence type="ECO:0000256" key="1">
    <source>
        <dbReference type="ARBA" id="ARBA00004123"/>
    </source>
</evidence>
<dbReference type="Gene3D" id="1.20.5.170">
    <property type="match status" value="1"/>
</dbReference>
<feature type="region of interest" description="Disordered" evidence="13">
    <location>
        <begin position="1410"/>
        <end position="1434"/>
    </location>
</feature>
<feature type="domain" description="C2H2-type" evidence="14">
    <location>
        <begin position="1330"/>
        <end position="1360"/>
    </location>
</feature>
<dbReference type="GO" id="GO:0003677">
    <property type="term" value="F:DNA binding"/>
    <property type="evidence" value="ECO:0007669"/>
    <property type="project" value="UniProtKB-KW"/>
</dbReference>
<dbReference type="InterPro" id="IPR013087">
    <property type="entry name" value="Znf_C2H2_type"/>
</dbReference>
<evidence type="ECO:0000256" key="9">
    <source>
        <dbReference type="ARBA" id="ARBA00023125"/>
    </source>
</evidence>
<feature type="compositionally biased region" description="Basic and acidic residues" evidence="13">
    <location>
        <begin position="1228"/>
        <end position="1237"/>
    </location>
</feature>
<comment type="subcellular location">
    <subcellularLocation>
        <location evidence="1">Nucleus</location>
    </subcellularLocation>
</comment>
<comment type="caution">
    <text evidence="15">The sequence shown here is derived from an EMBL/GenBank/DDBJ whole genome shotgun (WGS) entry which is preliminary data.</text>
</comment>
<feature type="region of interest" description="Disordered" evidence="13">
    <location>
        <begin position="840"/>
        <end position="860"/>
    </location>
</feature>
<dbReference type="InterPro" id="IPR052251">
    <property type="entry name" value="GH-ZnFinger_Regulators"/>
</dbReference>
<dbReference type="GO" id="GO:0005634">
    <property type="term" value="C:nucleus"/>
    <property type="evidence" value="ECO:0007669"/>
    <property type="project" value="UniProtKB-SubCell"/>
</dbReference>
<feature type="domain" description="C2H2-type" evidence="14">
    <location>
        <begin position="732"/>
        <end position="756"/>
    </location>
</feature>
<feature type="compositionally biased region" description="Acidic residues" evidence="13">
    <location>
        <begin position="1208"/>
        <end position="1218"/>
    </location>
</feature>
<feature type="compositionally biased region" description="Basic and acidic residues" evidence="13">
    <location>
        <begin position="919"/>
        <end position="939"/>
    </location>
</feature>
<feature type="domain" description="C2H2-type" evidence="14">
    <location>
        <begin position="704"/>
        <end position="731"/>
    </location>
</feature>
<feature type="compositionally biased region" description="Basic and acidic residues" evidence="13">
    <location>
        <begin position="501"/>
        <end position="512"/>
    </location>
</feature>
<feature type="region of interest" description="Disordered" evidence="13">
    <location>
        <begin position="1691"/>
        <end position="1716"/>
    </location>
</feature>
<evidence type="ECO:0000313" key="15">
    <source>
        <dbReference type="EMBL" id="KAK0153360.1"/>
    </source>
</evidence>
<keyword evidence="6 12" id="KW-0863">Zinc-finger</keyword>
<feature type="region of interest" description="Disordered" evidence="13">
    <location>
        <begin position="1164"/>
        <end position="1246"/>
    </location>
</feature>
<proteinExistence type="inferred from homology"/>
<accession>A0AA47N7Z5</accession>
<evidence type="ECO:0000256" key="3">
    <source>
        <dbReference type="ARBA" id="ARBA00022553"/>
    </source>
</evidence>
<dbReference type="PROSITE" id="PS00028">
    <property type="entry name" value="ZINC_FINGER_C2H2_1"/>
    <property type="match status" value="11"/>
</dbReference>
<feature type="region of interest" description="Disordered" evidence="13">
    <location>
        <begin position="919"/>
        <end position="974"/>
    </location>
</feature>
<dbReference type="InterPro" id="IPR057986">
    <property type="entry name" value="TPR_Rlf/292/654"/>
</dbReference>
<gene>
    <name evidence="15" type="primary">RLF</name>
    <name evidence="15" type="ORF">N1851_004952</name>
</gene>
<keyword evidence="16" id="KW-1185">Reference proteome</keyword>
<evidence type="ECO:0000256" key="12">
    <source>
        <dbReference type="PROSITE-ProRule" id="PRU00042"/>
    </source>
</evidence>
<evidence type="ECO:0000256" key="13">
    <source>
        <dbReference type="SAM" id="MobiDB-lite"/>
    </source>
</evidence>
<feature type="domain" description="C2H2-type" evidence="14">
    <location>
        <begin position="1362"/>
        <end position="1387"/>
    </location>
</feature>
<dbReference type="GO" id="GO:0008270">
    <property type="term" value="F:zinc ion binding"/>
    <property type="evidence" value="ECO:0007669"/>
    <property type="project" value="UniProtKB-KW"/>
</dbReference>
<feature type="compositionally biased region" description="Basic and acidic residues" evidence="13">
    <location>
        <begin position="1193"/>
        <end position="1207"/>
    </location>
</feature>
<keyword evidence="4" id="KW-0479">Metal-binding</keyword>
<dbReference type="PROSITE" id="PS50157">
    <property type="entry name" value="ZINC_FINGER_C2H2_2"/>
    <property type="match status" value="7"/>
</dbReference>
<feature type="region of interest" description="Disordered" evidence="13">
    <location>
        <begin position="501"/>
        <end position="527"/>
    </location>
</feature>
<feature type="region of interest" description="Disordered" evidence="13">
    <location>
        <begin position="1299"/>
        <end position="1326"/>
    </location>
</feature>
<dbReference type="PANTHER" id="PTHR15507">
    <property type="entry name" value="ZINC FINGER PROTEIN RLF"/>
    <property type="match status" value="1"/>
</dbReference>
<feature type="compositionally biased region" description="Basic and acidic residues" evidence="13">
    <location>
        <begin position="1775"/>
        <end position="1785"/>
    </location>
</feature>
<keyword evidence="7" id="KW-0862">Zinc</keyword>
<evidence type="ECO:0000256" key="8">
    <source>
        <dbReference type="ARBA" id="ARBA00023015"/>
    </source>
</evidence>
<keyword evidence="3" id="KW-0597">Phosphoprotein</keyword>
<dbReference type="InterPro" id="IPR058902">
    <property type="entry name" value="zf_C2H2_ZNF292/Rlf"/>
</dbReference>
<dbReference type="InterPro" id="IPR036236">
    <property type="entry name" value="Znf_C2H2_sf"/>
</dbReference>
<dbReference type="PANTHER" id="PTHR15507:SF18">
    <property type="entry name" value="ZINC FINGER PROTEIN RLF"/>
    <property type="match status" value="1"/>
</dbReference>
<dbReference type="Proteomes" id="UP001174136">
    <property type="component" value="Unassembled WGS sequence"/>
</dbReference>
<dbReference type="Pfam" id="PF26218">
    <property type="entry name" value="zf_C2H2_ZNF292"/>
    <property type="match status" value="1"/>
</dbReference>
<feature type="domain" description="C2H2-type" evidence="14">
    <location>
        <begin position="662"/>
        <end position="692"/>
    </location>
</feature>
<evidence type="ECO:0000256" key="6">
    <source>
        <dbReference type="ARBA" id="ARBA00022771"/>
    </source>
</evidence>
<keyword evidence="8" id="KW-0805">Transcription regulation</keyword>
<feature type="compositionally biased region" description="Basic and acidic residues" evidence="13">
    <location>
        <begin position="1299"/>
        <end position="1313"/>
    </location>
</feature>
<evidence type="ECO:0000259" key="14">
    <source>
        <dbReference type="PROSITE" id="PS50157"/>
    </source>
</evidence>
<sequence>MAESRSSADPDLEQWSSRALDSADDVLVAMETLLATLRAFEDVLRQQDVGRHVLLGALMHYAGSRNSVEHGLPLLEVYCLSIDCFAAARSHLTAESDSVALVLKRLALSCFELLLSVPENEIPYEAWVQFHNSVQIAHDNLLQFGSTDLQALLQITGAGGAWSNPVLTALLTGQPTIPQEVNAYIGLEGEGFMEMRVKHLEKIGEIAKAVVLAKACSDCCLISNQVTFRQTYVSLLCHLLPNEEAISEISRLDCKDVLEITTNLEKEGEENTAFILCTTFLTQQLQQQNMYFSWELILLWSKLQRKIDPSPESLLERCLQLGAIANTVEHLLYLVRVIRSETKELGLASSVELCVKALQLPKQNDSECRISVLKMVSGLLKDDLEVMRACLLTEFLLGPCQEVFGRLQELHLHPDQKYDHENGLIPNSLRCELLLALKAYWPFDPEFWDWKTLKRHCTRILGMTPEAEEEEVDEKHDMVKHEAQDERYMCVESHEQHYLNGDADGKAERQSDKGPSGMLGSQSQSQTKKHKLFCKICKKSVSRGQIIPHSRRHADDKNHPCPVCMKTFHSRKVVVPHMKQHLRTFANSLKKLEKDNWPKLSDGEDDIEPGEIKVDPSLILYYKSTHDPDVLDHIVQQAKDDDEHVTFDYIDLHFELQNRDEYPCPATNCLRNFKHSKYLYVHLKSDHQGDDNVKHFHEMRDKREKCIFCRRHFVSNYHHRKHRRTHYNDCPYMCTVIGCDTQFKTSNELAAHKHTHGYQLNFQCQLKGCYVTFSDLGQLYHHEAQHFRDAAFTCTSPECKRFYLSKKEFIQHLSTHGITFSEEDFETQRKAKKKLLLRGDKVSSRGMEEEDDDDGGSTSSRCASLDASNCKGPKGTITSVAVCFDGSKFTCGFEKCGMTFSRARDVQRHFKCAHPEHLKLENKDDRPNKERDSKSKGVKVETQQTNEQKGKRETSSQFPLKGAEKENNKSSRLNCNETNSNLCQNDALKEILVGLSKLDLNSLGNSNGPLETSNASHLSYCKAIMARSPVVVLQKRPAHVFADGVKVKKENATEQVNLNVGESLATAKPYVCKINGCDFRTAQSFSLLRHHVTIHNYTMEQAKKLTSIDSFKPFLCQICSKSHKEKINLRIHYSQVHKLGEAALEKITCTSLIHVRSRFTENSQRLLKDGPQMRKRVAPSWQQRYQKRKAGVLRRETRKVFDNHSPSEEEDEVEEETEQANGTSNDTNESKEEKRDGTSQVRTTRRHNTKSNLCYILTKFNKPFHCVVKDCNSAFSTQGGLVRHLQLVHHYNRSQLVLDKDTDMHQHPDVKKDTAKKKPVSTSDEPQPQFKCRFANCHACYHLKSSLVRHTRDFHCQPPEPIQCAYEGCTRVFNHASALRKHILYTHCEYYDSLVLRLQSTHKKSIDECQKEPLAASNSPPKEEPNAPVSEVENPVSELVTPVSELETPISELETPISELVTPLSELVTPVSELETPISELETPISELETPISELVTPLSELVTPVLLMEEAAHSVVTEDKQEIKQTRIDKRYPQKFTLDNFILRSHEEALQMCHNRHSQGSYPCMIQDCDSVVKYLKSLHRHYFNVHRVYKEDVFKNEDKLILNIDQLEELTQRKSAQPTVAATCTSNGVHKMEYQAEQENPDGTPVPMSLNSIKSEMLDDQDPDPLNFPEDEPSPVERNILVGADDVLYGEPRSGGPNEAPASTIQNGYNNDERSKYQNTIPLIPNVIVDLSPPSSLRISSEEGFQDSSCSKDSGKSMNESVTNPPVRQPLKRKNELSEHPSNLKDTQPHLLPSSTFDIATYKPMGFESSFLKFIQETDMEEDFTQIKRKDSLRRSCSVKENNQLGVPLTRSKRTRSPPLKRSAMAEDFTSVENLKSIMDKALAGCGDLAVMQLQYLRPVVVLERPMCTTSTTLPDLIPPDANNKLVEN</sequence>
<evidence type="ECO:0000256" key="7">
    <source>
        <dbReference type="ARBA" id="ARBA00022833"/>
    </source>
</evidence>
<evidence type="ECO:0000256" key="4">
    <source>
        <dbReference type="ARBA" id="ARBA00022723"/>
    </source>
</evidence>
<keyword evidence="10" id="KW-0804">Transcription</keyword>
<dbReference type="Gene3D" id="3.30.160.60">
    <property type="entry name" value="Classic Zinc Finger"/>
    <property type="match status" value="6"/>
</dbReference>
<protein>
    <submittedName>
        <fullName evidence="15">Zinc finger protein Rlf</fullName>
    </submittedName>
</protein>
<name>A0AA47N7Z5_MERPO</name>
<evidence type="ECO:0000256" key="11">
    <source>
        <dbReference type="ARBA" id="ARBA00023242"/>
    </source>
</evidence>
<feature type="region of interest" description="Disordered" evidence="13">
    <location>
        <begin position="1740"/>
        <end position="1794"/>
    </location>
</feature>
<dbReference type="GO" id="GO:0000981">
    <property type="term" value="F:DNA-binding transcription factor activity, RNA polymerase II-specific"/>
    <property type="evidence" value="ECO:0007669"/>
    <property type="project" value="TreeGrafter"/>
</dbReference>
<evidence type="ECO:0000313" key="16">
    <source>
        <dbReference type="Proteomes" id="UP001174136"/>
    </source>
</evidence>
<evidence type="ECO:0000256" key="5">
    <source>
        <dbReference type="ARBA" id="ARBA00022737"/>
    </source>
</evidence>
<feature type="compositionally biased region" description="Polar residues" evidence="13">
    <location>
        <begin position="1748"/>
        <end position="1768"/>
    </location>
</feature>
<dbReference type="EMBL" id="JAOPHQ010000852">
    <property type="protein sequence ID" value="KAK0153360.1"/>
    <property type="molecule type" value="Genomic_DNA"/>
</dbReference>
<feature type="domain" description="C2H2-type" evidence="14">
    <location>
        <begin position="889"/>
        <end position="914"/>
    </location>
</feature>
<reference evidence="15" key="1">
    <citation type="journal article" date="2023" name="Front. Mar. Sci.">
        <title>A new Merluccius polli reference genome to investigate the effects of global change in West African waters.</title>
        <authorList>
            <person name="Mateo J.L."/>
            <person name="Blanco-Fernandez C."/>
            <person name="Garcia-Vazquez E."/>
            <person name="Machado-Schiaffino G."/>
        </authorList>
    </citation>
    <scope>NUCLEOTIDE SEQUENCE</scope>
    <source>
        <strain evidence="15">C29</strain>
        <tissue evidence="15">Fin</tissue>
    </source>
</reference>
<keyword evidence="11" id="KW-0539">Nucleus</keyword>
<feature type="domain" description="C2H2-type" evidence="14">
    <location>
        <begin position="1264"/>
        <end position="1294"/>
    </location>
</feature>
<dbReference type="SUPFAM" id="SSF57667">
    <property type="entry name" value="beta-beta-alpha zinc fingers"/>
    <property type="match status" value="2"/>
</dbReference>
<keyword evidence="5" id="KW-0677">Repeat</keyword>
<dbReference type="Pfam" id="PF25580">
    <property type="entry name" value="TPR_Rlf"/>
    <property type="match status" value="1"/>
</dbReference>
<dbReference type="SMART" id="SM00355">
    <property type="entry name" value="ZnF_C2H2"/>
    <property type="match status" value="14"/>
</dbReference>
<dbReference type="Pfam" id="PF25420">
    <property type="entry name" value="zf-C2H2_ZN292"/>
    <property type="match status" value="1"/>
</dbReference>
<feature type="compositionally biased region" description="Polar residues" evidence="13">
    <location>
        <begin position="1703"/>
        <end position="1712"/>
    </location>
</feature>
<comment type="similarity">
    <text evidence="2">Belongs to the krueppel C2H2-type zinc-finger protein family.</text>
</comment>